<comment type="caution">
    <text evidence="2">The sequence shown here is derived from an EMBL/GenBank/DDBJ whole genome shotgun (WGS) entry which is preliminary data.</text>
</comment>
<name>Q4S4U8_TETNG</name>
<dbReference type="AlphaFoldDB" id="Q4S4U8"/>
<organism evidence="2">
    <name type="scientific">Tetraodon nigroviridis</name>
    <name type="common">Spotted green pufferfish</name>
    <name type="synonym">Chelonodon nigroviridis</name>
    <dbReference type="NCBI Taxonomy" id="99883"/>
    <lineage>
        <taxon>Eukaryota</taxon>
        <taxon>Metazoa</taxon>
        <taxon>Chordata</taxon>
        <taxon>Craniata</taxon>
        <taxon>Vertebrata</taxon>
        <taxon>Euteleostomi</taxon>
        <taxon>Actinopterygii</taxon>
        <taxon>Neopterygii</taxon>
        <taxon>Teleostei</taxon>
        <taxon>Neoteleostei</taxon>
        <taxon>Acanthomorphata</taxon>
        <taxon>Eupercaria</taxon>
        <taxon>Tetraodontiformes</taxon>
        <taxon>Tetradontoidea</taxon>
        <taxon>Tetraodontidae</taxon>
        <taxon>Tetraodon</taxon>
    </lineage>
</organism>
<evidence type="ECO:0000256" key="1">
    <source>
        <dbReference type="SAM" id="MobiDB-lite"/>
    </source>
</evidence>
<evidence type="ECO:0000313" key="2">
    <source>
        <dbReference type="EMBL" id="CAG04334.1"/>
    </source>
</evidence>
<dbReference type="KEGG" id="tng:GSTEN00024028G001"/>
<protein>
    <submittedName>
        <fullName evidence="2">(spotted green pufferfish) hypothetical protein</fullName>
    </submittedName>
</protein>
<proteinExistence type="predicted"/>
<reference evidence="2" key="1">
    <citation type="journal article" date="2004" name="Nature">
        <title>Genome duplication in the teleost fish Tetraodon nigroviridis reveals the early vertebrate proto-karyotype.</title>
        <authorList>
            <person name="Jaillon O."/>
            <person name="Aury J.-M."/>
            <person name="Brunet F."/>
            <person name="Petit J.-L."/>
            <person name="Stange-Thomann N."/>
            <person name="Mauceli E."/>
            <person name="Bouneau L."/>
            <person name="Fischer C."/>
            <person name="Ozouf-Costaz C."/>
            <person name="Bernot A."/>
            <person name="Nicaud S."/>
            <person name="Jaffe D."/>
            <person name="Fisher S."/>
            <person name="Lutfalla G."/>
            <person name="Dossat C."/>
            <person name="Segurens B."/>
            <person name="Dasilva C."/>
            <person name="Salanoubat M."/>
            <person name="Levy M."/>
            <person name="Boudet N."/>
            <person name="Castellano S."/>
            <person name="Anthouard V."/>
            <person name="Jubin C."/>
            <person name="Castelli V."/>
            <person name="Katinka M."/>
            <person name="Vacherie B."/>
            <person name="Biemont C."/>
            <person name="Skalli Z."/>
            <person name="Cattolico L."/>
            <person name="Poulain J."/>
            <person name="De Berardinis V."/>
            <person name="Cruaud C."/>
            <person name="Duprat S."/>
            <person name="Brottier P."/>
            <person name="Coutanceau J.-P."/>
            <person name="Gouzy J."/>
            <person name="Parra G."/>
            <person name="Lardier G."/>
            <person name="Chapple C."/>
            <person name="McKernan K.J."/>
            <person name="McEwan P."/>
            <person name="Bosak S."/>
            <person name="Kellis M."/>
            <person name="Volff J.-N."/>
            <person name="Guigo R."/>
            <person name="Zody M.C."/>
            <person name="Mesirov J."/>
            <person name="Lindblad-Toh K."/>
            <person name="Birren B."/>
            <person name="Nusbaum C."/>
            <person name="Kahn D."/>
            <person name="Robinson-Rechavi M."/>
            <person name="Laudet V."/>
            <person name="Schachter V."/>
            <person name="Quetier F."/>
            <person name="Saurin W."/>
            <person name="Scarpelli C."/>
            <person name="Wincker P."/>
            <person name="Lander E.S."/>
            <person name="Weissenbach J."/>
            <person name="Roest Crollius H."/>
        </authorList>
    </citation>
    <scope>NUCLEOTIDE SEQUENCE [LARGE SCALE GENOMIC DNA]</scope>
</reference>
<accession>Q4S4U8</accession>
<gene>
    <name evidence="2" type="ORF">GSTENG00024028001</name>
</gene>
<feature type="region of interest" description="Disordered" evidence="1">
    <location>
        <begin position="69"/>
        <end position="92"/>
    </location>
</feature>
<dbReference type="EMBL" id="CAAE01014738">
    <property type="protein sequence ID" value="CAG04334.1"/>
    <property type="molecule type" value="Genomic_DNA"/>
</dbReference>
<sequence>MRVALRPRSGCLLLCLGVSVLTMLLQNLWVPLDITRDEPTGRQNHQGLAQLVEKELRRVSQQLDKLIRLHQPHRPSPGGGLDLHTGEAPFSG</sequence>
<reference evidence="2" key="2">
    <citation type="submission" date="2004-02" db="EMBL/GenBank/DDBJ databases">
        <authorList>
            <consortium name="Genoscope"/>
            <consortium name="Whitehead Institute Centre for Genome Research"/>
        </authorList>
    </citation>
    <scope>NUCLEOTIDE SEQUENCE</scope>
</reference>